<sequence>MNKIVLGISCFYHDSAAVLVQDGKIIAAAQEERYTRIKHDPRFPHNAINYCLEEAFIETEEIDAIVFYDSQLKTFDRVIKNCMHAGSDSIEQFDKAMLSLLGTKMWVQDYVKKTIGSLGKTGKLLFTEHHMSHAASAFYPSAYEKAAILTIDGVGEWTTTSIGLGNGNKLELLQEIHYPHSLGLLYSAFTFYCGFKVNSGEYKLMGLAPFGEPSYYNIIK</sequence>
<dbReference type="PANTHER" id="PTHR34847">
    <property type="entry name" value="NODULATION PROTEIN U"/>
    <property type="match status" value="1"/>
</dbReference>
<accession>A0A382TP99</accession>
<protein>
    <recommendedName>
        <fullName evidence="1">Carbamoyltransferase domain-containing protein</fullName>
    </recommendedName>
</protein>
<dbReference type="InterPro" id="IPR051338">
    <property type="entry name" value="NodU/CmcH_Carbamoyltrnsfr"/>
</dbReference>
<evidence type="ECO:0000313" key="2">
    <source>
        <dbReference type="EMBL" id="SVD23347.1"/>
    </source>
</evidence>
<gene>
    <name evidence="2" type="ORF">METZ01_LOCUS376201</name>
</gene>
<name>A0A382TP99_9ZZZZ</name>
<dbReference type="AlphaFoldDB" id="A0A382TP99"/>
<feature type="domain" description="Carbamoyltransferase" evidence="1">
    <location>
        <begin position="5"/>
        <end position="214"/>
    </location>
</feature>
<dbReference type="SUPFAM" id="SSF53067">
    <property type="entry name" value="Actin-like ATPase domain"/>
    <property type="match status" value="1"/>
</dbReference>
<evidence type="ECO:0000259" key="1">
    <source>
        <dbReference type="Pfam" id="PF02543"/>
    </source>
</evidence>
<dbReference type="InterPro" id="IPR003696">
    <property type="entry name" value="Carbtransf_dom"/>
</dbReference>
<reference evidence="2" key="1">
    <citation type="submission" date="2018-05" db="EMBL/GenBank/DDBJ databases">
        <authorList>
            <person name="Lanie J.A."/>
            <person name="Ng W.-L."/>
            <person name="Kazmierczak K.M."/>
            <person name="Andrzejewski T.M."/>
            <person name="Davidsen T.M."/>
            <person name="Wayne K.J."/>
            <person name="Tettelin H."/>
            <person name="Glass J.I."/>
            <person name="Rusch D."/>
            <person name="Podicherti R."/>
            <person name="Tsui H.-C.T."/>
            <person name="Winkler M.E."/>
        </authorList>
    </citation>
    <scope>NUCLEOTIDE SEQUENCE</scope>
</reference>
<organism evidence="2">
    <name type="scientific">marine metagenome</name>
    <dbReference type="NCBI Taxonomy" id="408172"/>
    <lineage>
        <taxon>unclassified sequences</taxon>
        <taxon>metagenomes</taxon>
        <taxon>ecological metagenomes</taxon>
    </lineage>
</organism>
<dbReference type="GO" id="GO:0003824">
    <property type="term" value="F:catalytic activity"/>
    <property type="evidence" value="ECO:0007669"/>
    <property type="project" value="InterPro"/>
</dbReference>
<proteinExistence type="predicted"/>
<dbReference type="InterPro" id="IPR043129">
    <property type="entry name" value="ATPase_NBD"/>
</dbReference>
<dbReference type="Gene3D" id="3.30.420.40">
    <property type="match status" value="2"/>
</dbReference>
<dbReference type="PANTHER" id="PTHR34847:SF1">
    <property type="entry name" value="NODULATION PROTEIN U"/>
    <property type="match status" value="1"/>
</dbReference>
<dbReference type="EMBL" id="UINC01137792">
    <property type="protein sequence ID" value="SVD23347.1"/>
    <property type="molecule type" value="Genomic_DNA"/>
</dbReference>
<feature type="non-terminal residue" evidence="2">
    <location>
        <position position="220"/>
    </location>
</feature>
<dbReference type="CDD" id="cd24098">
    <property type="entry name" value="ASKHA_NBD_TobZ_N"/>
    <property type="match status" value="1"/>
</dbReference>
<dbReference type="Pfam" id="PF02543">
    <property type="entry name" value="Carbam_trans_N"/>
    <property type="match status" value="1"/>
</dbReference>